<organism evidence="1">
    <name type="scientific">Siphoviridae sp. ct47y1</name>
    <dbReference type="NCBI Taxonomy" id="2827775"/>
    <lineage>
        <taxon>Viruses</taxon>
        <taxon>Duplodnaviria</taxon>
        <taxon>Heunggongvirae</taxon>
        <taxon>Uroviricota</taxon>
        <taxon>Caudoviricetes</taxon>
    </lineage>
</organism>
<protein>
    <submittedName>
        <fullName evidence="1">Uncharacterized protein</fullName>
    </submittedName>
</protein>
<reference evidence="1" key="1">
    <citation type="journal article" date="2021" name="Proc. Natl. Acad. Sci. U.S.A.">
        <title>A Catalog of Tens of Thousands of Viruses from Human Metagenomes Reveals Hidden Associations with Chronic Diseases.</title>
        <authorList>
            <person name="Tisza M.J."/>
            <person name="Buck C.B."/>
        </authorList>
    </citation>
    <scope>NUCLEOTIDE SEQUENCE</scope>
    <source>
        <strain evidence="1">Ct47y1</strain>
    </source>
</reference>
<sequence length="36" mass="4193">MHCLLQLHLNHTPNIRSTANYPLLQSMGNDKRHPKI</sequence>
<name>A0A8S5T960_9CAUD</name>
<proteinExistence type="predicted"/>
<accession>A0A8S5T960</accession>
<evidence type="ECO:0000313" key="1">
    <source>
        <dbReference type="EMBL" id="DAF59801.1"/>
    </source>
</evidence>
<dbReference type="EMBL" id="BK032777">
    <property type="protein sequence ID" value="DAF59801.1"/>
    <property type="molecule type" value="Genomic_DNA"/>
</dbReference>